<reference evidence="1 2" key="1">
    <citation type="submission" date="2017-01" db="EMBL/GenBank/DDBJ databases">
        <title>Genome sequencing of Rhodoferax fermentans JCM 7819.</title>
        <authorList>
            <person name="Kim Y.J."/>
            <person name="Farh M.E.-A."/>
            <person name="Yang D.-C."/>
        </authorList>
    </citation>
    <scope>NUCLEOTIDE SEQUENCE [LARGE SCALE GENOMIC DNA]</scope>
    <source>
        <strain evidence="1 2">JCM 7819</strain>
    </source>
</reference>
<dbReference type="EMBL" id="MTJN01000002">
    <property type="protein sequence ID" value="OOV06713.1"/>
    <property type="molecule type" value="Genomic_DNA"/>
</dbReference>
<name>A0A1T1ART8_RHOFE</name>
<gene>
    <name evidence="1" type="ORF">RF819_08230</name>
</gene>
<sequence>MPAQPNMPTTTPSAADVSGAVSLFDGRPFFEKALLYGVQHGLIDAAKLDAIREEAPKGMVQIARYFGSEFLRPELEKARDRIVNLVSLHLQLASEGDLRVAATLLREHSFLSRSKAGSDLLKAMIVMPQNTHFGMNERGGFSDRHIPQLARWSLASFAEVQVELAARQRVARVVDAALWMADQLGLAADELQDYEPDAEAVIRTALLVAATRRKELPDWPMFEKMIAMLRRKEGAAVTLSLVLPKNLPAEYCEVVASVRDSVVSDLPKLLDARLGVRKLFDQTPAFMGRYFWIEDALSEVSQHDRARSAAWDKLTQGHGDDGTLLTLCVCVAAGSPPKTLLTDKSAATLIRKMRKSGFFPEKATQFVQEHAPEQHQDDYTRLWSDFVAEAQSTLLSDHDSKLSDALSLLRRECNLA</sequence>
<proteinExistence type="predicted"/>
<evidence type="ECO:0000313" key="2">
    <source>
        <dbReference type="Proteomes" id="UP000190750"/>
    </source>
</evidence>
<keyword evidence="2" id="KW-1185">Reference proteome</keyword>
<dbReference type="Proteomes" id="UP000190750">
    <property type="component" value="Unassembled WGS sequence"/>
</dbReference>
<accession>A0A1T1ART8</accession>
<organism evidence="1 2">
    <name type="scientific">Rhodoferax fermentans</name>
    <dbReference type="NCBI Taxonomy" id="28066"/>
    <lineage>
        <taxon>Bacteria</taxon>
        <taxon>Pseudomonadati</taxon>
        <taxon>Pseudomonadota</taxon>
        <taxon>Betaproteobacteria</taxon>
        <taxon>Burkholderiales</taxon>
        <taxon>Comamonadaceae</taxon>
        <taxon>Rhodoferax</taxon>
    </lineage>
</organism>
<protein>
    <submittedName>
        <fullName evidence="1">Uncharacterized protein</fullName>
    </submittedName>
</protein>
<evidence type="ECO:0000313" key="1">
    <source>
        <dbReference type="EMBL" id="OOV06713.1"/>
    </source>
</evidence>
<comment type="caution">
    <text evidence="1">The sequence shown here is derived from an EMBL/GenBank/DDBJ whole genome shotgun (WGS) entry which is preliminary data.</text>
</comment>
<dbReference type="AlphaFoldDB" id="A0A1T1ART8"/>
<dbReference type="OrthoDB" id="9177834at2"/>
<dbReference type="STRING" id="28066.RF819_08230"/>